<dbReference type="PANTHER" id="PTHR22744">
    <property type="entry name" value="HELIX LOOP HELIX PROTEIN 21-RELATED"/>
    <property type="match status" value="1"/>
</dbReference>
<dbReference type="AlphaFoldDB" id="A0A914GPC1"/>
<accession>A0A914GPC1</accession>
<organism evidence="3 4">
    <name type="scientific">Globodera rostochiensis</name>
    <name type="common">Golden nematode worm</name>
    <name type="synonym">Heterodera rostochiensis</name>
    <dbReference type="NCBI Taxonomy" id="31243"/>
    <lineage>
        <taxon>Eukaryota</taxon>
        <taxon>Metazoa</taxon>
        <taxon>Ecdysozoa</taxon>
        <taxon>Nematoda</taxon>
        <taxon>Chromadorea</taxon>
        <taxon>Rhabditida</taxon>
        <taxon>Tylenchina</taxon>
        <taxon>Tylenchomorpha</taxon>
        <taxon>Tylenchoidea</taxon>
        <taxon>Heteroderidae</taxon>
        <taxon>Heteroderinae</taxon>
        <taxon>Globodera</taxon>
    </lineage>
</organism>
<evidence type="ECO:0000313" key="4">
    <source>
        <dbReference type="WBParaSite" id="Gr19_v10_g10182.t1"/>
    </source>
</evidence>
<dbReference type="Pfam" id="PF22486">
    <property type="entry name" value="MATH_2"/>
    <property type="match status" value="1"/>
</dbReference>
<sequence>MKRSRTQSSSNTGGDQIKDNKYKRGQIVFRMPNFKAFSERGEPKEVLSDPAVYINGLPWRIQINHLDAFVSIYLHCDGDETDAAWNCRAAFQFCVVSCNKSAECLMKEGDLDTFHIYTVNCPSWGYGKFVKIEELMDPKNGFYVEEEDAVTFKAQVITEEGVPEVRLEDALLVNGIVVYVNKHLLAAHSKFFQILFFGENAEKSPNIQIEELSDAVDYFERLIFTMYPHNMELNDECIENVLMLANRFLLGVVEKRCVEFLLTKSKKSAICKFRLAHQCGIGDMKKKILAEMTKHDFLIAGENYMDNYSENTKLGAEAMRELSERHKELFGTK</sequence>
<dbReference type="PANTHER" id="PTHR22744:SF14">
    <property type="entry name" value="BTB DOMAIN-CONTAINING PROTEIN-RELATED"/>
    <property type="match status" value="1"/>
</dbReference>
<dbReference type="PROSITE" id="PS50097">
    <property type="entry name" value="BTB"/>
    <property type="match status" value="1"/>
</dbReference>
<dbReference type="Gene3D" id="3.30.710.10">
    <property type="entry name" value="Potassium Channel Kv1.1, Chain A"/>
    <property type="match status" value="1"/>
</dbReference>
<dbReference type="InterPro" id="IPR002083">
    <property type="entry name" value="MATH/TRAF_dom"/>
</dbReference>
<evidence type="ECO:0000259" key="1">
    <source>
        <dbReference type="PROSITE" id="PS50097"/>
    </source>
</evidence>
<dbReference type="InterPro" id="IPR011333">
    <property type="entry name" value="SKP1/BTB/POZ_sf"/>
</dbReference>
<dbReference type="SMART" id="SM00225">
    <property type="entry name" value="BTB"/>
    <property type="match status" value="1"/>
</dbReference>
<name>A0A914GPC1_GLORO</name>
<dbReference type="CDD" id="cd00121">
    <property type="entry name" value="MATH"/>
    <property type="match status" value="1"/>
</dbReference>
<dbReference type="SMART" id="SM00061">
    <property type="entry name" value="MATH"/>
    <property type="match status" value="1"/>
</dbReference>
<dbReference type="SUPFAM" id="SSF49599">
    <property type="entry name" value="TRAF domain-like"/>
    <property type="match status" value="1"/>
</dbReference>
<dbReference type="Pfam" id="PF00651">
    <property type="entry name" value="BTB"/>
    <property type="match status" value="1"/>
</dbReference>
<dbReference type="PROSITE" id="PS50144">
    <property type="entry name" value="MATH"/>
    <property type="match status" value="1"/>
</dbReference>
<dbReference type="InterPro" id="IPR000210">
    <property type="entry name" value="BTB/POZ_dom"/>
</dbReference>
<proteinExistence type="predicted"/>
<dbReference type="Gene3D" id="2.60.210.10">
    <property type="entry name" value="Apoptosis, Tumor Necrosis Factor Receptor Associated Protein 2, Chain A"/>
    <property type="match status" value="1"/>
</dbReference>
<dbReference type="Proteomes" id="UP000887572">
    <property type="component" value="Unplaced"/>
</dbReference>
<feature type="domain" description="MATH" evidence="2">
    <location>
        <begin position="24"/>
        <end position="156"/>
    </location>
</feature>
<dbReference type="CDD" id="cd18186">
    <property type="entry name" value="BTB_POZ_ZBTB_KLHL-like"/>
    <property type="match status" value="1"/>
</dbReference>
<dbReference type="WBParaSite" id="Gr19_v10_g10182.t1">
    <property type="protein sequence ID" value="Gr19_v10_g10182.t1"/>
    <property type="gene ID" value="Gr19_v10_g10182"/>
</dbReference>
<evidence type="ECO:0000259" key="2">
    <source>
        <dbReference type="PROSITE" id="PS50144"/>
    </source>
</evidence>
<feature type="domain" description="BTB" evidence="1">
    <location>
        <begin position="167"/>
        <end position="235"/>
    </location>
</feature>
<keyword evidence="3" id="KW-1185">Reference proteome</keyword>
<dbReference type="InterPro" id="IPR008974">
    <property type="entry name" value="TRAF-like"/>
</dbReference>
<dbReference type="SUPFAM" id="SSF54695">
    <property type="entry name" value="POZ domain"/>
    <property type="match status" value="1"/>
</dbReference>
<protein>
    <submittedName>
        <fullName evidence="4">BTB domain-containing protein</fullName>
    </submittedName>
</protein>
<reference evidence="4" key="1">
    <citation type="submission" date="2022-11" db="UniProtKB">
        <authorList>
            <consortium name="WormBaseParasite"/>
        </authorList>
    </citation>
    <scope>IDENTIFICATION</scope>
</reference>
<evidence type="ECO:0000313" key="3">
    <source>
        <dbReference type="Proteomes" id="UP000887572"/>
    </source>
</evidence>